<keyword evidence="2" id="KW-1185">Reference proteome</keyword>
<organism evidence="1 2">
    <name type="scientific">Protopolystoma xenopodis</name>
    <dbReference type="NCBI Taxonomy" id="117903"/>
    <lineage>
        <taxon>Eukaryota</taxon>
        <taxon>Metazoa</taxon>
        <taxon>Spiralia</taxon>
        <taxon>Lophotrochozoa</taxon>
        <taxon>Platyhelminthes</taxon>
        <taxon>Monogenea</taxon>
        <taxon>Polyopisthocotylea</taxon>
        <taxon>Polystomatidea</taxon>
        <taxon>Polystomatidae</taxon>
        <taxon>Protopolystoma</taxon>
    </lineage>
</organism>
<protein>
    <submittedName>
        <fullName evidence="1">Uncharacterized protein</fullName>
    </submittedName>
</protein>
<evidence type="ECO:0000313" key="2">
    <source>
        <dbReference type="Proteomes" id="UP000784294"/>
    </source>
</evidence>
<evidence type="ECO:0000313" key="1">
    <source>
        <dbReference type="EMBL" id="VEL13720.1"/>
    </source>
</evidence>
<dbReference type="AlphaFoldDB" id="A0A3S5A343"/>
<dbReference type="EMBL" id="CAAALY010018690">
    <property type="protein sequence ID" value="VEL13720.1"/>
    <property type="molecule type" value="Genomic_DNA"/>
</dbReference>
<proteinExistence type="predicted"/>
<gene>
    <name evidence="1" type="ORF">PXEA_LOCUS7160</name>
</gene>
<accession>A0A3S5A343</accession>
<sequence>MVISKSIHSEEHFELREAYLALIVVSAHMSAQMQPGTVFTHTANANTPASDTNSSHFGSFDEFTFGRCGCTCLSAINQLLFCTCHMSLSCPFLMP</sequence>
<dbReference type="Proteomes" id="UP000784294">
    <property type="component" value="Unassembled WGS sequence"/>
</dbReference>
<reference evidence="1" key="1">
    <citation type="submission" date="2018-11" db="EMBL/GenBank/DDBJ databases">
        <authorList>
            <consortium name="Pathogen Informatics"/>
        </authorList>
    </citation>
    <scope>NUCLEOTIDE SEQUENCE</scope>
</reference>
<comment type="caution">
    <text evidence="1">The sequence shown here is derived from an EMBL/GenBank/DDBJ whole genome shotgun (WGS) entry which is preliminary data.</text>
</comment>
<name>A0A3S5A343_9PLAT</name>